<dbReference type="EMBL" id="UYRV01011173">
    <property type="protein sequence ID" value="VDK57952.1"/>
    <property type="molecule type" value="Genomic_DNA"/>
</dbReference>
<dbReference type="Gene3D" id="3.30.40.10">
    <property type="entry name" value="Zinc/RING finger domain, C3HC4 (zinc finger)"/>
    <property type="match status" value="1"/>
</dbReference>
<evidence type="ECO:0000256" key="2">
    <source>
        <dbReference type="ARBA" id="ARBA00022771"/>
    </source>
</evidence>
<keyword evidence="7" id="KW-1185">Reference proteome</keyword>
<sequence>MGATRFQFGMNISIPYLPRPLLLSKYTLDIPIAIYSRSETVSAKALSSSLSALRYLNTLQRENQSDTVRECPCCYMELNDIWIVFPCAHIVCAACMKKLKSMPSLPNKVRCITCRQVFPVDATMYVVDKKDELIPGVRLTVKVV</sequence>
<accession>A0A3P6R4T1</accession>
<evidence type="ECO:0000259" key="5">
    <source>
        <dbReference type="PROSITE" id="PS50089"/>
    </source>
</evidence>
<dbReference type="GO" id="GO:0008270">
    <property type="term" value="F:zinc ion binding"/>
    <property type="evidence" value="ECO:0007669"/>
    <property type="project" value="UniProtKB-KW"/>
</dbReference>
<dbReference type="OrthoDB" id="423559at2759"/>
<dbReference type="PANTHER" id="PTHR45865:SF1">
    <property type="entry name" value="E3 UBIQUITIN-PROTEIN LIGASE SHPRH"/>
    <property type="match status" value="1"/>
</dbReference>
<reference evidence="6 7" key="1">
    <citation type="submission" date="2018-11" db="EMBL/GenBank/DDBJ databases">
        <authorList>
            <consortium name="Pathogen Informatics"/>
        </authorList>
    </citation>
    <scope>NUCLEOTIDE SEQUENCE [LARGE SCALE GENOMIC DNA]</scope>
</reference>
<protein>
    <recommendedName>
        <fullName evidence="5">RING-type domain-containing protein</fullName>
    </recommendedName>
</protein>
<evidence type="ECO:0000313" key="7">
    <source>
        <dbReference type="Proteomes" id="UP000271889"/>
    </source>
</evidence>
<organism evidence="6 7">
    <name type="scientific">Cylicostephanus goldi</name>
    <name type="common">Nematode worm</name>
    <dbReference type="NCBI Taxonomy" id="71465"/>
    <lineage>
        <taxon>Eukaryota</taxon>
        <taxon>Metazoa</taxon>
        <taxon>Ecdysozoa</taxon>
        <taxon>Nematoda</taxon>
        <taxon>Chromadorea</taxon>
        <taxon>Rhabditida</taxon>
        <taxon>Rhabditina</taxon>
        <taxon>Rhabditomorpha</taxon>
        <taxon>Strongyloidea</taxon>
        <taxon>Strongylidae</taxon>
        <taxon>Cylicostephanus</taxon>
    </lineage>
</organism>
<dbReference type="InterPro" id="IPR017907">
    <property type="entry name" value="Znf_RING_CS"/>
</dbReference>
<dbReference type="Proteomes" id="UP000271889">
    <property type="component" value="Unassembled WGS sequence"/>
</dbReference>
<dbReference type="PANTHER" id="PTHR45865">
    <property type="entry name" value="E3 UBIQUITIN-PROTEIN LIGASE SHPRH FAMILY MEMBER"/>
    <property type="match status" value="1"/>
</dbReference>
<keyword evidence="2 4" id="KW-0863">Zinc-finger</keyword>
<dbReference type="SUPFAM" id="SSF57850">
    <property type="entry name" value="RING/U-box"/>
    <property type="match status" value="1"/>
</dbReference>
<keyword evidence="3" id="KW-0862">Zinc</keyword>
<evidence type="ECO:0000313" key="6">
    <source>
        <dbReference type="EMBL" id="VDK57952.1"/>
    </source>
</evidence>
<name>A0A3P6R4T1_CYLGO</name>
<feature type="domain" description="RING-type" evidence="5">
    <location>
        <begin position="71"/>
        <end position="115"/>
    </location>
</feature>
<evidence type="ECO:0000256" key="3">
    <source>
        <dbReference type="ARBA" id="ARBA00022833"/>
    </source>
</evidence>
<evidence type="ECO:0000256" key="4">
    <source>
        <dbReference type="PROSITE-ProRule" id="PRU00175"/>
    </source>
</evidence>
<dbReference type="PROSITE" id="PS50089">
    <property type="entry name" value="ZF_RING_2"/>
    <property type="match status" value="1"/>
</dbReference>
<dbReference type="InterPro" id="IPR013083">
    <property type="entry name" value="Znf_RING/FYVE/PHD"/>
</dbReference>
<proteinExistence type="predicted"/>
<keyword evidence="1" id="KW-0479">Metal-binding</keyword>
<evidence type="ECO:0000256" key="1">
    <source>
        <dbReference type="ARBA" id="ARBA00022723"/>
    </source>
</evidence>
<gene>
    <name evidence="6" type="ORF">CGOC_LOCUS4166</name>
</gene>
<dbReference type="AlphaFoldDB" id="A0A3P6R4T1"/>
<dbReference type="InterPro" id="IPR001841">
    <property type="entry name" value="Znf_RING"/>
</dbReference>
<dbReference type="PROSITE" id="PS00518">
    <property type="entry name" value="ZF_RING_1"/>
    <property type="match status" value="1"/>
</dbReference>
<dbReference type="InterPro" id="IPR052583">
    <property type="entry name" value="ATP-helicase/E3_Ub-Ligase"/>
</dbReference>